<feature type="transmembrane region" description="Helical" evidence="5">
    <location>
        <begin position="203"/>
        <end position="227"/>
    </location>
</feature>
<name>A0A1H3J6I2_9FIRM</name>
<evidence type="ECO:0000313" key="8">
    <source>
        <dbReference type="Proteomes" id="UP000183918"/>
    </source>
</evidence>
<evidence type="ECO:0000313" key="7">
    <source>
        <dbReference type="EMBL" id="SDY34794.1"/>
    </source>
</evidence>
<dbReference type="Proteomes" id="UP000183918">
    <property type="component" value="Unassembled WGS sequence"/>
</dbReference>
<dbReference type="AlphaFoldDB" id="A0A1H3J6I2"/>
<dbReference type="PANTHER" id="PTHR43027:SF2">
    <property type="entry name" value="TRANSPORT PERMEASE PROTEIN"/>
    <property type="match status" value="1"/>
</dbReference>
<keyword evidence="2 5" id="KW-0812">Transmembrane</keyword>
<dbReference type="GO" id="GO:0016020">
    <property type="term" value="C:membrane"/>
    <property type="evidence" value="ECO:0007669"/>
    <property type="project" value="UniProtKB-SubCell"/>
</dbReference>
<dbReference type="PANTHER" id="PTHR43027">
    <property type="entry name" value="DOXORUBICIN RESISTANCE ABC TRANSPORTER PERMEASE PROTEIN DRRC-RELATED"/>
    <property type="match status" value="1"/>
</dbReference>
<dbReference type="RefSeq" id="WP_074717326.1">
    <property type="nucleotide sequence ID" value="NZ_FNPG01000014.1"/>
</dbReference>
<evidence type="ECO:0000256" key="4">
    <source>
        <dbReference type="ARBA" id="ARBA00023136"/>
    </source>
</evidence>
<comment type="subcellular location">
    <subcellularLocation>
        <location evidence="1">Membrane</location>
        <topology evidence="1">Multi-pass membrane protein</topology>
    </subcellularLocation>
</comment>
<sequence length="360" mass="40752">MFIHYFKYCFITFLRKKDILFWTLLFPIALSSFMYAAFGNITETTELAKPIPVVVIHHHNDPIFDQVLDVMSDGDNAILKLKDMNEKKALQALDDEKIVGIFYVDDKISLSVKGNNLKESVLSTFLDEYLQKRETMNFTNVYACRDKLKTHGTQDNLVSSFYAVLAMSSLFAVFSGIDQIYCFQGNLSSLGARRSIAPTPRSIIILAEFLAGLFFQFLVSSLAFFYMKYILRINFGDRILEIFPVLLLGNACGLSLGILIGSLSFPKTLGGKLGLATSFSMILSVADDLCAPSVRIMIEHNYPILNRLNPATVMSDALYSLNVYDSLNRYYTNLFYLGAIAFILCLVSYFFIRRNRYANI</sequence>
<keyword evidence="4 5" id="KW-0472">Membrane</keyword>
<gene>
    <name evidence="7" type="ORF">SAMN02910414_01344</name>
</gene>
<evidence type="ECO:0000259" key="6">
    <source>
        <dbReference type="Pfam" id="PF12698"/>
    </source>
</evidence>
<organism evidence="7 8">
    <name type="scientific">Lachnobacterium bovis DSM 14045</name>
    <dbReference type="NCBI Taxonomy" id="1122142"/>
    <lineage>
        <taxon>Bacteria</taxon>
        <taxon>Bacillati</taxon>
        <taxon>Bacillota</taxon>
        <taxon>Clostridia</taxon>
        <taxon>Lachnospirales</taxon>
        <taxon>Lachnospiraceae</taxon>
        <taxon>Lachnobacterium</taxon>
    </lineage>
</organism>
<accession>A0A1H3J6I2</accession>
<feature type="transmembrane region" description="Helical" evidence="5">
    <location>
        <begin position="334"/>
        <end position="352"/>
    </location>
</feature>
<dbReference type="InterPro" id="IPR013525">
    <property type="entry name" value="ABC2_TM"/>
</dbReference>
<keyword evidence="8" id="KW-1185">Reference proteome</keyword>
<feature type="transmembrane region" description="Helical" evidence="5">
    <location>
        <begin position="239"/>
        <end position="261"/>
    </location>
</feature>
<evidence type="ECO:0000256" key="5">
    <source>
        <dbReference type="SAM" id="Phobius"/>
    </source>
</evidence>
<evidence type="ECO:0000256" key="3">
    <source>
        <dbReference type="ARBA" id="ARBA00022989"/>
    </source>
</evidence>
<protein>
    <submittedName>
        <fullName evidence="7">ABC-2 type transport system permease protein</fullName>
    </submittedName>
</protein>
<dbReference type="GO" id="GO:0140359">
    <property type="term" value="F:ABC-type transporter activity"/>
    <property type="evidence" value="ECO:0007669"/>
    <property type="project" value="InterPro"/>
</dbReference>
<dbReference type="STRING" id="1122142.SAMN02910414_01344"/>
<dbReference type="EMBL" id="FNPG01000014">
    <property type="protein sequence ID" value="SDY34794.1"/>
    <property type="molecule type" value="Genomic_DNA"/>
</dbReference>
<dbReference type="Pfam" id="PF12698">
    <property type="entry name" value="ABC2_membrane_3"/>
    <property type="match status" value="1"/>
</dbReference>
<dbReference type="InterPro" id="IPR052902">
    <property type="entry name" value="ABC-2_transporter"/>
</dbReference>
<proteinExistence type="predicted"/>
<dbReference type="OrthoDB" id="9771731at2"/>
<feature type="domain" description="ABC-2 type transporter transmembrane" evidence="6">
    <location>
        <begin position="17"/>
        <end position="349"/>
    </location>
</feature>
<feature type="transmembrane region" description="Helical" evidence="5">
    <location>
        <begin position="20"/>
        <end position="38"/>
    </location>
</feature>
<reference evidence="7 8" key="1">
    <citation type="submission" date="2016-10" db="EMBL/GenBank/DDBJ databases">
        <authorList>
            <person name="de Groot N.N."/>
        </authorList>
    </citation>
    <scope>NUCLEOTIDE SEQUENCE [LARGE SCALE GENOMIC DNA]</scope>
    <source>
        <strain evidence="7 8">DSM 14045</strain>
    </source>
</reference>
<evidence type="ECO:0000256" key="2">
    <source>
        <dbReference type="ARBA" id="ARBA00022692"/>
    </source>
</evidence>
<evidence type="ECO:0000256" key="1">
    <source>
        <dbReference type="ARBA" id="ARBA00004141"/>
    </source>
</evidence>
<feature type="transmembrane region" description="Helical" evidence="5">
    <location>
        <begin position="161"/>
        <end position="183"/>
    </location>
</feature>
<keyword evidence="3 5" id="KW-1133">Transmembrane helix</keyword>